<accession>A0ABQ1FCI8</accession>
<gene>
    <name evidence="1" type="ORF">GCM10010923_15420</name>
</gene>
<evidence type="ECO:0000313" key="1">
    <source>
        <dbReference type="EMBL" id="GGA06459.1"/>
    </source>
</evidence>
<dbReference type="Proteomes" id="UP000603317">
    <property type="component" value="Unassembled WGS sequence"/>
</dbReference>
<proteinExistence type="predicted"/>
<evidence type="ECO:0000313" key="2">
    <source>
        <dbReference type="Proteomes" id="UP000603317"/>
    </source>
</evidence>
<organism evidence="1 2">
    <name type="scientific">Blastomonas marina</name>
    <dbReference type="NCBI Taxonomy" id="1867408"/>
    <lineage>
        <taxon>Bacteria</taxon>
        <taxon>Pseudomonadati</taxon>
        <taxon>Pseudomonadota</taxon>
        <taxon>Alphaproteobacteria</taxon>
        <taxon>Sphingomonadales</taxon>
        <taxon>Sphingomonadaceae</taxon>
        <taxon>Blastomonas</taxon>
    </lineage>
</organism>
<evidence type="ECO:0008006" key="3">
    <source>
        <dbReference type="Google" id="ProtNLM"/>
    </source>
</evidence>
<comment type="caution">
    <text evidence="1">The sequence shown here is derived from an EMBL/GenBank/DDBJ whole genome shotgun (WGS) entry which is preliminary data.</text>
</comment>
<reference evidence="2" key="1">
    <citation type="journal article" date="2019" name="Int. J. Syst. Evol. Microbiol.">
        <title>The Global Catalogue of Microorganisms (GCM) 10K type strain sequencing project: providing services to taxonomists for standard genome sequencing and annotation.</title>
        <authorList>
            <consortium name="The Broad Institute Genomics Platform"/>
            <consortium name="The Broad Institute Genome Sequencing Center for Infectious Disease"/>
            <person name="Wu L."/>
            <person name="Ma J."/>
        </authorList>
    </citation>
    <scope>NUCLEOTIDE SEQUENCE [LARGE SCALE GENOMIC DNA]</scope>
    <source>
        <strain evidence="2">CGMCC 1.15297</strain>
    </source>
</reference>
<sequence>MKKTFVPATLAATLLLGGCAGLGGLLDPVLGNDRYDDRNLSQFERAAVEACGREASRYGRVQVTDARQSDREYVQVRGRIDTRDRRNDEFYCVFRNDGRIVEFRVS</sequence>
<dbReference type="EMBL" id="BMID01000001">
    <property type="protein sequence ID" value="GGA06459.1"/>
    <property type="molecule type" value="Genomic_DNA"/>
</dbReference>
<protein>
    <recommendedName>
        <fullName evidence="3">Lipoprotein</fullName>
    </recommendedName>
</protein>
<dbReference type="RefSeq" id="WP_188642143.1">
    <property type="nucleotide sequence ID" value="NZ_BMID01000001.1"/>
</dbReference>
<name>A0ABQ1FCI8_9SPHN</name>
<keyword evidence="2" id="KW-1185">Reference proteome</keyword>
<dbReference type="PROSITE" id="PS51257">
    <property type="entry name" value="PROKAR_LIPOPROTEIN"/>
    <property type="match status" value="1"/>
</dbReference>